<name>A0A397NL32_9SPHN</name>
<evidence type="ECO:0000256" key="1">
    <source>
        <dbReference type="SAM" id="SignalP"/>
    </source>
</evidence>
<dbReference type="EMBL" id="QXDC01000006">
    <property type="protein sequence ID" value="RIA35405.1"/>
    <property type="molecule type" value="Genomic_DNA"/>
</dbReference>
<dbReference type="RefSeq" id="WP_170151076.1">
    <property type="nucleotide sequence ID" value="NZ_QXDC01000006.1"/>
</dbReference>
<feature type="domain" description="Deacetylase PdaC" evidence="2">
    <location>
        <begin position="55"/>
        <end position="144"/>
    </location>
</feature>
<feature type="signal peptide" evidence="1">
    <location>
        <begin position="1"/>
        <end position="25"/>
    </location>
</feature>
<evidence type="ECO:0000313" key="4">
    <source>
        <dbReference type="Proteomes" id="UP000266568"/>
    </source>
</evidence>
<sequence>MDTRLHLSLAAALLLLAGCNPQPTANQASANTQAPADAVANAQAGAATAEPIHLTEKTAVIDFDYKIPARAAAAPALRDHLLADAETGKQAAIRDQAQYAKELPPDAPAHPYGLEKSWSVVGETGQLLSLVAAGYVYTGGAHGSDTFEALVWDKTADRAVPFDALFTDKAEALATIRKPFCDALNKERAKRRGGELGTTDDWSTRCPDFADHITLAFAKPVNGSFSRIGVYIPADIAGAHAEGSYTYDIFIPKEMIPLIAPEWRASFPGG</sequence>
<dbReference type="InterPro" id="IPR025303">
    <property type="entry name" value="PdaC"/>
</dbReference>
<dbReference type="Gene3D" id="3.30.565.40">
    <property type="entry name" value="Fervidobacterium nodosum Rt17-B1 like"/>
    <property type="match status" value="1"/>
</dbReference>
<dbReference type="AlphaFoldDB" id="A0A397NL32"/>
<dbReference type="Pfam" id="PF13739">
    <property type="entry name" value="PdaC"/>
    <property type="match status" value="1"/>
</dbReference>
<evidence type="ECO:0000313" key="3">
    <source>
        <dbReference type="EMBL" id="RIA35405.1"/>
    </source>
</evidence>
<reference evidence="3 4" key="1">
    <citation type="submission" date="2018-08" db="EMBL/GenBank/DDBJ databases">
        <title>Genomic Encyclopedia of Type Strains, Phase IV (KMG-IV): sequencing the most valuable type-strain genomes for metagenomic binning, comparative biology and taxonomic classification.</title>
        <authorList>
            <person name="Goeker M."/>
        </authorList>
    </citation>
    <scope>NUCLEOTIDE SEQUENCE [LARGE SCALE GENOMIC DNA]</scope>
    <source>
        <strain evidence="3 4">DSM 25527</strain>
    </source>
</reference>
<protein>
    <submittedName>
        <fullName evidence="3">Uncharacterized protein DUF4163</fullName>
    </submittedName>
</protein>
<gene>
    <name evidence="3" type="ORF">DFR49_4182</name>
</gene>
<comment type="caution">
    <text evidence="3">The sequence shown here is derived from an EMBL/GenBank/DDBJ whole genome shotgun (WGS) entry which is preliminary data.</text>
</comment>
<accession>A0A397NL32</accession>
<dbReference type="Proteomes" id="UP000266568">
    <property type="component" value="Unassembled WGS sequence"/>
</dbReference>
<proteinExistence type="predicted"/>
<evidence type="ECO:0000259" key="2">
    <source>
        <dbReference type="Pfam" id="PF13739"/>
    </source>
</evidence>
<keyword evidence="4" id="KW-1185">Reference proteome</keyword>
<organism evidence="3 4">
    <name type="scientific">Hephaestia caeni</name>
    <dbReference type="NCBI Taxonomy" id="645617"/>
    <lineage>
        <taxon>Bacteria</taxon>
        <taxon>Pseudomonadati</taxon>
        <taxon>Pseudomonadota</taxon>
        <taxon>Alphaproteobacteria</taxon>
        <taxon>Sphingomonadales</taxon>
        <taxon>Sphingomonadaceae</taxon>
        <taxon>Hephaestia</taxon>
    </lineage>
</organism>
<keyword evidence="1" id="KW-0732">Signal</keyword>
<dbReference type="PROSITE" id="PS51257">
    <property type="entry name" value="PROKAR_LIPOPROTEIN"/>
    <property type="match status" value="1"/>
</dbReference>
<feature type="chain" id="PRO_5017470276" evidence="1">
    <location>
        <begin position="26"/>
        <end position="270"/>
    </location>
</feature>